<dbReference type="OrthoDB" id="5451596at2"/>
<comment type="caution">
    <text evidence="2">The sequence shown here is derived from an EMBL/GenBank/DDBJ whole genome shotgun (WGS) entry which is preliminary data.</text>
</comment>
<organism evidence="2 3">
    <name type="scientific">Neiella marina</name>
    <dbReference type="NCBI Taxonomy" id="508461"/>
    <lineage>
        <taxon>Bacteria</taxon>
        <taxon>Pseudomonadati</taxon>
        <taxon>Pseudomonadota</taxon>
        <taxon>Gammaproteobacteria</taxon>
        <taxon>Alteromonadales</taxon>
        <taxon>Echinimonadaceae</taxon>
        <taxon>Neiella</taxon>
    </lineage>
</organism>
<name>A0A8J2XNT2_9GAMM</name>
<evidence type="ECO:0000256" key="1">
    <source>
        <dbReference type="SAM" id="MobiDB-lite"/>
    </source>
</evidence>
<protein>
    <submittedName>
        <fullName evidence="2">1,4-alpha-glucan-branching protein</fullName>
    </submittedName>
</protein>
<evidence type="ECO:0000313" key="2">
    <source>
        <dbReference type="EMBL" id="GGA71162.1"/>
    </source>
</evidence>
<gene>
    <name evidence="2" type="ORF">GCM10011369_11150</name>
</gene>
<dbReference type="EMBL" id="BMDX01000004">
    <property type="protein sequence ID" value="GGA71162.1"/>
    <property type="molecule type" value="Genomic_DNA"/>
</dbReference>
<reference evidence="3" key="1">
    <citation type="journal article" date="2019" name="Int. J. Syst. Evol. Microbiol.">
        <title>The Global Catalogue of Microorganisms (GCM) 10K type strain sequencing project: providing services to taxonomists for standard genome sequencing and annotation.</title>
        <authorList>
            <consortium name="The Broad Institute Genomics Platform"/>
            <consortium name="The Broad Institute Genome Sequencing Center for Infectious Disease"/>
            <person name="Wu L."/>
            <person name="Ma J."/>
        </authorList>
    </citation>
    <scope>NUCLEOTIDE SEQUENCE [LARGE SCALE GENOMIC DNA]</scope>
    <source>
        <strain evidence="3">CGMCC 1.10130</strain>
    </source>
</reference>
<feature type="compositionally biased region" description="Polar residues" evidence="1">
    <location>
        <begin position="97"/>
        <end position="108"/>
    </location>
</feature>
<dbReference type="InterPro" id="IPR014756">
    <property type="entry name" value="Ig_E-set"/>
</dbReference>
<feature type="region of interest" description="Disordered" evidence="1">
    <location>
        <begin position="85"/>
        <end position="108"/>
    </location>
</feature>
<dbReference type="Proteomes" id="UP000619743">
    <property type="component" value="Unassembled WGS sequence"/>
</dbReference>
<dbReference type="RefSeq" id="WP_087504956.1">
    <property type="nucleotide sequence ID" value="NZ_BMDX01000004.1"/>
</dbReference>
<dbReference type="InterPro" id="IPR013783">
    <property type="entry name" value="Ig-like_fold"/>
</dbReference>
<dbReference type="SUPFAM" id="SSF81296">
    <property type="entry name" value="E set domains"/>
    <property type="match status" value="1"/>
</dbReference>
<dbReference type="CDD" id="cd07184">
    <property type="entry name" value="E_set_Isoamylase_like_N"/>
    <property type="match status" value="1"/>
</dbReference>
<keyword evidence="3" id="KW-1185">Reference proteome</keyword>
<sequence>MATKKQFLKSKPVVKVTFEVSAEAAQGASEVFVLCEALDWEKQPLKKFKAGHFKATLNLPTDAKEDYEYRYCLVMEDGSEKYDNDWEAESYRPNGSGEDNSVVSVVAA</sequence>
<dbReference type="Gene3D" id="2.60.40.10">
    <property type="entry name" value="Immunoglobulins"/>
    <property type="match status" value="1"/>
</dbReference>
<evidence type="ECO:0000313" key="3">
    <source>
        <dbReference type="Proteomes" id="UP000619743"/>
    </source>
</evidence>
<dbReference type="AlphaFoldDB" id="A0A8J2XNT2"/>
<accession>A0A8J2XNT2</accession>
<proteinExistence type="predicted"/>